<evidence type="ECO:0000259" key="10">
    <source>
        <dbReference type="Pfam" id="PF09976"/>
    </source>
</evidence>
<evidence type="ECO:0000256" key="2">
    <source>
        <dbReference type="ARBA" id="ARBA00022475"/>
    </source>
</evidence>
<comment type="subcellular location">
    <subcellularLocation>
        <location evidence="1">Cell membrane</location>
        <topology evidence="1">Single-pass type II membrane protein</topology>
    </subcellularLocation>
</comment>
<feature type="transmembrane region" description="Helical" evidence="9">
    <location>
        <begin position="21"/>
        <end position="42"/>
    </location>
</feature>
<dbReference type="PIRSF" id="PIRSF006170">
    <property type="entry name" value="YfgM"/>
    <property type="match status" value="1"/>
</dbReference>
<evidence type="ECO:0000256" key="9">
    <source>
        <dbReference type="SAM" id="Phobius"/>
    </source>
</evidence>
<comment type="similarity">
    <text evidence="7">Belongs to the YfgM family.</text>
</comment>
<proteinExistence type="inferred from homology"/>
<evidence type="ECO:0000256" key="8">
    <source>
        <dbReference type="ARBA" id="ARBA00024235"/>
    </source>
</evidence>
<evidence type="ECO:0000313" key="11">
    <source>
        <dbReference type="EMBL" id="CAA6821580.1"/>
    </source>
</evidence>
<dbReference type="InterPro" id="IPR018704">
    <property type="entry name" value="SecYEG/CpoB_TPR"/>
</dbReference>
<reference evidence="11" key="1">
    <citation type="submission" date="2020-01" db="EMBL/GenBank/DDBJ databases">
        <authorList>
            <person name="Meier V. D."/>
            <person name="Meier V D."/>
        </authorList>
    </citation>
    <scope>NUCLEOTIDE SEQUENCE</scope>
    <source>
        <strain evidence="11">HLG_WM_MAG_09</strain>
    </source>
</reference>
<evidence type="ECO:0000256" key="6">
    <source>
        <dbReference type="ARBA" id="ARBA00023186"/>
    </source>
</evidence>
<dbReference type="GO" id="GO:0044877">
    <property type="term" value="F:protein-containing complex binding"/>
    <property type="evidence" value="ECO:0007669"/>
    <property type="project" value="InterPro"/>
</dbReference>
<keyword evidence="5 9" id="KW-0472">Membrane</keyword>
<gene>
    <name evidence="11" type="ORF">HELGO_WM15881</name>
</gene>
<feature type="domain" description="Ancillary SecYEG translocon subunit/Cell division coordinator CpoB TPR" evidence="10">
    <location>
        <begin position="15"/>
        <end position="203"/>
    </location>
</feature>
<dbReference type="EMBL" id="CACVAT010000359">
    <property type="protein sequence ID" value="CAA6821580.1"/>
    <property type="molecule type" value="Genomic_DNA"/>
</dbReference>
<evidence type="ECO:0000256" key="7">
    <source>
        <dbReference type="ARBA" id="ARBA00024197"/>
    </source>
</evidence>
<keyword evidence="6" id="KW-0143">Chaperone</keyword>
<dbReference type="Gene3D" id="1.25.40.10">
    <property type="entry name" value="Tetratricopeptide repeat domain"/>
    <property type="match status" value="1"/>
</dbReference>
<evidence type="ECO:0000256" key="3">
    <source>
        <dbReference type="ARBA" id="ARBA00022692"/>
    </source>
</evidence>
<dbReference type="AlphaFoldDB" id="A0A6S6TXT0"/>
<dbReference type="Pfam" id="PF09976">
    <property type="entry name" value="TPR_21"/>
    <property type="match status" value="1"/>
</dbReference>
<protein>
    <recommendedName>
        <fullName evidence="8">Ancillary SecYEG translocon subunit</fullName>
    </recommendedName>
</protein>
<keyword evidence="3 9" id="KW-0812">Transmembrane</keyword>
<accession>A0A6S6TXT0</accession>
<name>A0A6S6TXT0_9GAMM</name>
<dbReference type="SUPFAM" id="SSF48452">
    <property type="entry name" value="TPR-like"/>
    <property type="match status" value="1"/>
</dbReference>
<dbReference type="InterPro" id="IPR011990">
    <property type="entry name" value="TPR-like_helical_dom_sf"/>
</dbReference>
<dbReference type="InterPro" id="IPR026039">
    <property type="entry name" value="YfgM"/>
</dbReference>
<organism evidence="11">
    <name type="scientific">uncultured Thiotrichaceae bacterium</name>
    <dbReference type="NCBI Taxonomy" id="298394"/>
    <lineage>
        <taxon>Bacteria</taxon>
        <taxon>Pseudomonadati</taxon>
        <taxon>Pseudomonadota</taxon>
        <taxon>Gammaproteobacteria</taxon>
        <taxon>Thiotrichales</taxon>
        <taxon>Thiotrichaceae</taxon>
        <taxon>environmental samples</taxon>
    </lineage>
</organism>
<dbReference type="GO" id="GO:0005886">
    <property type="term" value="C:plasma membrane"/>
    <property type="evidence" value="ECO:0007669"/>
    <property type="project" value="UniProtKB-SubCell"/>
</dbReference>
<evidence type="ECO:0000256" key="1">
    <source>
        <dbReference type="ARBA" id="ARBA00004401"/>
    </source>
</evidence>
<evidence type="ECO:0000256" key="5">
    <source>
        <dbReference type="ARBA" id="ARBA00023136"/>
    </source>
</evidence>
<evidence type="ECO:0000256" key="4">
    <source>
        <dbReference type="ARBA" id="ARBA00022989"/>
    </source>
</evidence>
<keyword evidence="4 9" id="KW-1133">Transmembrane helix</keyword>
<sequence length="205" mass="22710">MTDFKTDEEKAEDLKRWWKENGTSVVAGVALAVAGLFGWEYWQNSKVQTAEAASADYQIASRETDPAVAQQQLANLQNDYSSTPYAAMAALQSAKLYAEEGKNQEAATALQWVVDNSSETEYQEVAGLRLARVYIAMEKYDDALAITKQEYGDGFESLLEELRGDIFAEQNKIEDARKAYERAILTDGGANELIQMKLDNLGKGA</sequence>
<dbReference type="PANTHER" id="PTHR38035:SF1">
    <property type="entry name" value="ANCILLARY SECYEG TRANSLOCON SUBUNIT"/>
    <property type="match status" value="1"/>
</dbReference>
<dbReference type="PANTHER" id="PTHR38035">
    <property type="entry name" value="UPF0070 PROTEIN YFGM"/>
    <property type="match status" value="1"/>
</dbReference>
<keyword evidence="2" id="KW-1003">Cell membrane</keyword>